<organism evidence="1 2">
    <name type="scientific">Paraburkholderia unamae</name>
    <dbReference type="NCBI Taxonomy" id="219649"/>
    <lineage>
        <taxon>Bacteria</taxon>
        <taxon>Pseudomonadati</taxon>
        <taxon>Pseudomonadota</taxon>
        <taxon>Betaproteobacteria</taxon>
        <taxon>Burkholderiales</taxon>
        <taxon>Burkholderiaceae</taxon>
        <taxon>Paraburkholderia</taxon>
    </lineage>
</organism>
<reference evidence="1" key="1">
    <citation type="submission" date="2024-01" db="EMBL/GenBank/DDBJ databases">
        <title>The diversity of rhizobia nodulating Mimosa spp. in eleven states of Brazil covering several biomes is determined by host plant, location, and edaphic factors.</title>
        <authorList>
            <person name="Rouws L."/>
            <person name="Barauna A."/>
            <person name="Beukes C."/>
            <person name="De Faria S.M."/>
            <person name="Gross E."/>
            <person name="Dos Reis Junior F.B."/>
            <person name="Simon M."/>
            <person name="Maluk M."/>
            <person name="Odee D.W."/>
            <person name="Kenicer G."/>
            <person name="Young J.P.W."/>
            <person name="Reis V.M."/>
            <person name="Zilli J."/>
            <person name="James E.K."/>
        </authorList>
    </citation>
    <scope>NUCLEOTIDE SEQUENCE</scope>
    <source>
        <strain evidence="1">JPY452</strain>
    </source>
</reference>
<evidence type="ECO:0000313" key="2">
    <source>
        <dbReference type="Proteomes" id="UP001392318"/>
    </source>
</evidence>
<protein>
    <submittedName>
        <fullName evidence="1">Uncharacterized protein</fullName>
    </submittedName>
</protein>
<accession>A0ACC6RUE6</accession>
<comment type="caution">
    <text evidence="1">The sequence shown here is derived from an EMBL/GenBank/DDBJ whole genome shotgun (WGS) entry which is preliminary data.</text>
</comment>
<dbReference type="EMBL" id="JAYMRU010000037">
    <property type="protein sequence ID" value="MEM5405106.1"/>
    <property type="molecule type" value="Genomic_DNA"/>
</dbReference>
<proteinExistence type="predicted"/>
<evidence type="ECO:0000313" key="1">
    <source>
        <dbReference type="EMBL" id="MEM5405106.1"/>
    </source>
</evidence>
<gene>
    <name evidence="1" type="ORF">VSR83_34720</name>
</gene>
<name>A0ACC6RUE6_9BURK</name>
<keyword evidence="2" id="KW-1185">Reference proteome</keyword>
<sequence>MASASLIEQAIKAAVGIVTAGIGAYIALWLKEKFDRSGQTRAADLDEYRKATASLTDAVIATLQAPDFLAGMSRRAFFAPLHDLSYAYQGERQLIFHDPLLNEAFRNVLAKSDTFLMKVSELTVPEGDQMTTRSRAERVYPTDDSRRRSAEEAKTLDSQAKELAKICRAFVDEGKRRLRA</sequence>
<dbReference type="Proteomes" id="UP001392318">
    <property type="component" value="Unassembled WGS sequence"/>
</dbReference>